<dbReference type="SUPFAM" id="SSF52058">
    <property type="entry name" value="L domain-like"/>
    <property type="match status" value="1"/>
</dbReference>
<evidence type="ECO:0000313" key="4">
    <source>
        <dbReference type="EMBL" id="URE04600.1"/>
    </source>
</evidence>
<dbReference type="Proteomes" id="UP001055439">
    <property type="component" value="Chromosome 5"/>
</dbReference>
<dbReference type="AlphaFoldDB" id="A0A9E7FYA5"/>
<keyword evidence="1" id="KW-0433">Leucine-rich repeat</keyword>
<dbReference type="EMBL" id="CP097507">
    <property type="protein sequence ID" value="URE04600.1"/>
    <property type="molecule type" value="Genomic_DNA"/>
</dbReference>
<dbReference type="PANTHER" id="PTHR36766:SF40">
    <property type="entry name" value="DISEASE RESISTANCE PROTEIN RGA3"/>
    <property type="match status" value="1"/>
</dbReference>
<evidence type="ECO:0000259" key="3">
    <source>
        <dbReference type="Pfam" id="PF25019"/>
    </source>
</evidence>
<dbReference type="Gene3D" id="3.80.10.10">
    <property type="entry name" value="Ribonuclease Inhibitor"/>
    <property type="match status" value="1"/>
</dbReference>
<reference evidence="4" key="1">
    <citation type="submission" date="2022-05" db="EMBL/GenBank/DDBJ databases">
        <title>The Musa troglodytarum L. genome provides insights into the mechanism of non-climacteric behaviour and enrichment of carotenoids.</title>
        <authorList>
            <person name="Wang J."/>
        </authorList>
    </citation>
    <scope>NUCLEOTIDE SEQUENCE</scope>
    <source>
        <tissue evidence="4">Leaf</tissue>
    </source>
</reference>
<dbReference type="OrthoDB" id="690125at2759"/>
<dbReference type="PANTHER" id="PTHR36766">
    <property type="entry name" value="PLANT BROAD-SPECTRUM MILDEW RESISTANCE PROTEIN RPW8"/>
    <property type="match status" value="1"/>
</dbReference>
<sequence length="349" mass="39086">MTIAKLVYNHHRVKQHFKLRMWVCLSDVFDVKDTVKAIIVSATEVCDLPTVELLHGRLRGHQTEEEILIQSWMADGYIASEEKCKCECYKEVEGHASRNGEIKLPANLNKVYIVGNYSESGKGELKELKLSGQLELYNLKDVRKAEDAKVVNLNFKRNLHTLALCWGMIELIDVGSLYENVEVRVEDAEAVLKELKPPNGIKRLTIWGYSGVNLPTWMLESFLPQHFVEIHLGGCRKCQHLPPFREDSFKDLDSLGEPRIGGCEELALSLDPSLTVPSPSPVSTSSASTLSSSSSGVALPPQLEDLSFDTCDGLKELPRCPASLRRLNIRNCPNFMSLTEEMGHPSYFA</sequence>
<feature type="region of interest" description="Disordered" evidence="2">
    <location>
        <begin position="274"/>
        <end position="297"/>
    </location>
</feature>
<proteinExistence type="predicted"/>
<dbReference type="Gene3D" id="3.40.50.300">
    <property type="entry name" value="P-loop containing nucleotide triphosphate hydrolases"/>
    <property type="match status" value="1"/>
</dbReference>
<feature type="domain" description="R13L1/DRL21-like LRR repeat region" evidence="3">
    <location>
        <begin position="124"/>
        <end position="254"/>
    </location>
</feature>
<evidence type="ECO:0000313" key="5">
    <source>
        <dbReference type="Proteomes" id="UP001055439"/>
    </source>
</evidence>
<keyword evidence="5" id="KW-1185">Reference proteome</keyword>
<dbReference type="InterPro" id="IPR027417">
    <property type="entry name" value="P-loop_NTPase"/>
</dbReference>
<accession>A0A9E7FYA5</accession>
<dbReference type="InterPro" id="IPR032675">
    <property type="entry name" value="LRR_dom_sf"/>
</dbReference>
<dbReference type="InterPro" id="IPR056789">
    <property type="entry name" value="LRR_R13L1-DRL21"/>
</dbReference>
<evidence type="ECO:0000256" key="2">
    <source>
        <dbReference type="SAM" id="MobiDB-lite"/>
    </source>
</evidence>
<name>A0A9E7FYA5_9LILI</name>
<protein>
    <submittedName>
        <fullName evidence="4">Disease resistance</fullName>
    </submittedName>
</protein>
<gene>
    <name evidence="4" type="ORF">MUK42_34951</name>
</gene>
<dbReference type="Pfam" id="PF25019">
    <property type="entry name" value="LRR_R13L1-DRL21"/>
    <property type="match status" value="1"/>
</dbReference>
<evidence type="ECO:0000256" key="1">
    <source>
        <dbReference type="ARBA" id="ARBA00022614"/>
    </source>
</evidence>
<organism evidence="4 5">
    <name type="scientific">Musa troglodytarum</name>
    <name type="common">fe'i banana</name>
    <dbReference type="NCBI Taxonomy" id="320322"/>
    <lineage>
        <taxon>Eukaryota</taxon>
        <taxon>Viridiplantae</taxon>
        <taxon>Streptophyta</taxon>
        <taxon>Embryophyta</taxon>
        <taxon>Tracheophyta</taxon>
        <taxon>Spermatophyta</taxon>
        <taxon>Magnoliopsida</taxon>
        <taxon>Liliopsida</taxon>
        <taxon>Zingiberales</taxon>
        <taxon>Musaceae</taxon>
        <taxon>Musa</taxon>
    </lineage>
</organism>